<name>A0ACB8EBP1_9SAUR</name>
<accession>A0ACB8EBP1</accession>
<dbReference type="EMBL" id="CM037627">
    <property type="protein sequence ID" value="KAH7989467.1"/>
    <property type="molecule type" value="Genomic_DNA"/>
</dbReference>
<keyword evidence="2" id="KW-1185">Reference proteome</keyword>
<evidence type="ECO:0000313" key="1">
    <source>
        <dbReference type="EMBL" id="KAH7989467.1"/>
    </source>
</evidence>
<protein>
    <submittedName>
        <fullName evidence="1">Uncharacterized protein</fullName>
    </submittedName>
</protein>
<comment type="caution">
    <text evidence="1">The sequence shown here is derived from an EMBL/GenBank/DDBJ whole genome shotgun (WGS) entry which is preliminary data.</text>
</comment>
<dbReference type="Proteomes" id="UP000827872">
    <property type="component" value="Linkage Group LG14"/>
</dbReference>
<proteinExistence type="predicted"/>
<sequence>MSATDSTSGLEQCMLSFSSVEYQTILERISPVVRRHQETLLPGQPQLNVCDKAVMASTLPCTFTVRLWQKQALMSPVERELTLQSVTERGHLGL</sequence>
<evidence type="ECO:0000313" key="2">
    <source>
        <dbReference type="Proteomes" id="UP000827872"/>
    </source>
</evidence>
<organism evidence="1 2">
    <name type="scientific">Sphaerodactylus townsendi</name>
    <dbReference type="NCBI Taxonomy" id="933632"/>
    <lineage>
        <taxon>Eukaryota</taxon>
        <taxon>Metazoa</taxon>
        <taxon>Chordata</taxon>
        <taxon>Craniata</taxon>
        <taxon>Vertebrata</taxon>
        <taxon>Euteleostomi</taxon>
        <taxon>Lepidosauria</taxon>
        <taxon>Squamata</taxon>
        <taxon>Bifurcata</taxon>
        <taxon>Gekkota</taxon>
        <taxon>Sphaerodactylidae</taxon>
        <taxon>Sphaerodactylus</taxon>
    </lineage>
</organism>
<gene>
    <name evidence="1" type="ORF">K3G42_010235</name>
</gene>
<reference evidence="1" key="1">
    <citation type="submission" date="2021-08" db="EMBL/GenBank/DDBJ databases">
        <title>The first chromosome-level gecko genome reveals the dynamic sex chromosomes of Neotropical dwarf geckos (Sphaerodactylidae: Sphaerodactylus).</title>
        <authorList>
            <person name="Pinto B.J."/>
            <person name="Keating S.E."/>
            <person name="Gamble T."/>
        </authorList>
    </citation>
    <scope>NUCLEOTIDE SEQUENCE</scope>
    <source>
        <strain evidence="1">TG3544</strain>
    </source>
</reference>